<dbReference type="InterPro" id="IPR001828">
    <property type="entry name" value="ANF_lig-bd_rcpt"/>
</dbReference>
<accession>A0ABM5EIT7</accession>
<feature type="transmembrane region" description="Helical" evidence="11">
    <location>
        <begin position="608"/>
        <end position="630"/>
    </location>
</feature>
<evidence type="ECO:0000256" key="5">
    <source>
        <dbReference type="ARBA" id="ARBA00022989"/>
    </source>
</evidence>
<keyword evidence="8" id="KW-0675">Receptor</keyword>
<dbReference type="InterPro" id="IPR000068">
    <property type="entry name" value="GPCR_3_Ca_sens_rcpt-rel"/>
</dbReference>
<evidence type="ECO:0000256" key="3">
    <source>
        <dbReference type="ARBA" id="ARBA00022692"/>
    </source>
</evidence>
<evidence type="ECO:0000256" key="6">
    <source>
        <dbReference type="ARBA" id="ARBA00023040"/>
    </source>
</evidence>
<keyword evidence="9" id="KW-0325">Glycoprotein</keyword>
<evidence type="ECO:0000256" key="2">
    <source>
        <dbReference type="ARBA" id="ARBA00022475"/>
    </source>
</evidence>
<dbReference type="InterPro" id="IPR017978">
    <property type="entry name" value="GPCR_3_C"/>
</dbReference>
<evidence type="ECO:0000256" key="8">
    <source>
        <dbReference type="ARBA" id="ARBA00023170"/>
    </source>
</evidence>
<feature type="transmembrane region" description="Helical" evidence="11">
    <location>
        <begin position="448"/>
        <end position="471"/>
    </location>
</feature>
<keyword evidence="2" id="KW-1003">Cell membrane</keyword>
<feature type="transmembrane region" description="Helical" evidence="11">
    <location>
        <begin position="555"/>
        <end position="580"/>
    </location>
</feature>
<feature type="transmembrane region" description="Helical" evidence="11">
    <location>
        <begin position="674"/>
        <end position="697"/>
    </location>
</feature>
<comment type="subcellular location">
    <subcellularLocation>
        <location evidence="1">Cell membrane</location>
        <topology evidence="1">Multi-pass membrane protein</topology>
    </subcellularLocation>
</comment>
<dbReference type="GeneID" id="140701359"/>
<reference evidence="14" key="1">
    <citation type="submission" date="2025-08" db="UniProtKB">
        <authorList>
            <consortium name="RefSeq"/>
        </authorList>
    </citation>
    <scope>IDENTIFICATION</scope>
</reference>
<keyword evidence="4" id="KW-0732">Signal</keyword>
<evidence type="ECO:0000259" key="12">
    <source>
        <dbReference type="PROSITE" id="PS50259"/>
    </source>
</evidence>
<dbReference type="Gene3D" id="3.40.50.2300">
    <property type="match status" value="2"/>
</dbReference>
<keyword evidence="3 11" id="KW-0812">Transmembrane</keyword>
<dbReference type="Gene3D" id="2.10.50.30">
    <property type="entry name" value="GPCR, family 3, nine cysteines domain"/>
    <property type="match status" value="1"/>
</dbReference>
<evidence type="ECO:0000256" key="4">
    <source>
        <dbReference type="ARBA" id="ARBA00022729"/>
    </source>
</evidence>
<dbReference type="InterPro" id="IPR000337">
    <property type="entry name" value="GPCR_3"/>
</dbReference>
<evidence type="ECO:0000313" key="14">
    <source>
        <dbReference type="RefSeq" id="XP_072833064.1"/>
    </source>
</evidence>
<evidence type="ECO:0000256" key="1">
    <source>
        <dbReference type="ARBA" id="ARBA00004651"/>
    </source>
</evidence>
<dbReference type="Proteomes" id="UP001652642">
    <property type="component" value="Chromosome 6"/>
</dbReference>
<dbReference type="CDD" id="cd15283">
    <property type="entry name" value="7tmC_V2R_pheromone"/>
    <property type="match status" value="1"/>
</dbReference>
<evidence type="ECO:0000256" key="9">
    <source>
        <dbReference type="ARBA" id="ARBA00023180"/>
    </source>
</evidence>
<keyword evidence="6" id="KW-0297">G-protein coupled receptor</keyword>
<dbReference type="PRINTS" id="PR00248">
    <property type="entry name" value="GPCRMGR"/>
</dbReference>
<feature type="transmembrane region" description="Helical" evidence="11">
    <location>
        <begin position="642"/>
        <end position="662"/>
    </location>
</feature>
<protein>
    <submittedName>
        <fullName evidence="14">Vomeronasal type-2 receptor 26-like</fullName>
    </submittedName>
</protein>
<dbReference type="Pfam" id="PF07562">
    <property type="entry name" value="NCD3G"/>
    <property type="match status" value="1"/>
</dbReference>
<keyword evidence="7 11" id="KW-0472">Membrane</keyword>
<dbReference type="SUPFAM" id="SSF53822">
    <property type="entry name" value="Periplasmic binding protein-like I"/>
    <property type="match status" value="1"/>
</dbReference>
<dbReference type="InterPro" id="IPR038550">
    <property type="entry name" value="GPCR_3_9-Cys_sf"/>
</dbReference>
<dbReference type="PRINTS" id="PR01535">
    <property type="entry name" value="VOMERONASL2R"/>
</dbReference>
<dbReference type="InterPro" id="IPR028082">
    <property type="entry name" value="Peripla_BP_I"/>
</dbReference>
<evidence type="ECO:0000256" key="7">
    <source>
        <dbReference type="ARBA" id="ARBA00023136"/>
    </source>
</evidence>
<dbReference type="InterPro" id="IPR011500">
    <property type="entry name" value="GPCR_3_9-Cys_dom"/>
</dbReference>
<keyword evidence="5 11" id="KW-1133">Transmembrane helix</keyword>
<dbReference type="PROSITE" id="PS50259">
    <property type="entry name" value="G_PROTEIN_RECEP_F3_4"/>
    <property type="match status" value="1"/>
</dbReference>
<evidence type="ECO:0000313" key="13">
    <source>
        <dbReference type="Proteomes" id="UP001652642"/>
    </source>
</evidence>
<feature type="domain" description="G-protein coupled receptors family 3 profile" evidence="12">
    <location>
        <begin position="448"/>
        <end position="712"/>
    </location>
</feature>
<evidence type="ECO:0000256" key="10">
    <source>
        <dbReference type="ARBA" id="ARBA00023224"/>
    </source>
</evidence>
<proteinExistence type="predicted"/>
<dbReference type="Pfam" id="PF00003">
    <property type="entry name" value="7tm_3"/>
    <property type="match status" value="1"/>
</dbReference>
<keyword evidence="10" id="KW-0807">Transducer</keyword>
<organism evidence="13 14">
    <name type="scientific">Pogona vitticeps</name>
    <name type="common">central bearded dragon</name>
    <dbReference type="NCBI Taxonomy" id="103695"/>
    <lineage>
        <taxon>Eukaryota</taxon>
        <taxon>Metazoa</taxon>
        <taxon>Chordata</taxon>
        <taxon>Craniata</taxon>
        <taxon>Vertebrata</taxon>
        <taxon>Euteleostomi</taxon>
        <taxon>Lepidosauria</taxon>
        <taxon>Squamata</taxon>
        <taxon>Bifurcata</taxon>
        <taxon>Unidentata</taxon>
        <taxon>Episquamata</taxon>
        <taxon>Toxicofera</taxon>
        <taxon>Iguania</taxon>
        <taxon>Acrodonta</taxon>
        <taxon>Agamidae</taxon>
        <taxon>Amphibolurinae</taxon>
        <taxon>Pogona</taxon>
    </lineage>
</organism>
<dbReference type="Pfam" id="PF01094">
    <property type="entry name" value="ANF_receptor"/>
    <property type="match status" value="1"/>
</dbReference>
<dbReference type="PANTHER" id="PTHR24061">
    <property type="entry name" value="CALCIUM-SENSING RECEPTOR-RELATED"/>
    <property type="match status" value="1"/>
</dbReference>
<name>A0ABM5EIT7_9SAUR</name>
<evidence type="ECO:0000256" key="11">
    <source>
        <dbReference type="SAM" id="Phobius"/>
    </source>
</evidence>
<dbReference type="PANTHER" id="PTHR24061:SF599">
    <property type="entry name" value="G-PROTEIN COUPLED RECEPTORS FAMILY 3 PROFILE DOMAIN-CONTAINING PROTEIN"/>
    <property type="match status" value="1"/>
</dbReference>
<dbReference type="RefSeq" id="XP_072833064.1">
    <property type="nucleotide sequence ID" value="XM_072976963.1"/>
</dbReference>
<dbReference type="InterPro" id="IPR004073">
    <property type="entry name" value="GPCR_3_vmron_rcpt_2"/>
</dbReference>
<feature type="transmembrane region" description="Helical" evidence="11">
    <location>
        <begin position="519"/>
        <end position="543"/>
    </location>
</feature>
<sequence>MANVLSTYKVPQLSYGSFDPVLSDQTQFPFFFRMIPNEEPQYDGIVELLKYFGWNWIGLLLSSDGTGEAFLRTLRPRLLQNNICVAVTEFIPMVTTRASNKTITTLLGSLFSALRSHPLNVWLIHGDGLSMEGLRIVLYNSEILWNQAIEKVWIITAQWDFTTVLPGEPFTAKSLNGTLSFSLHSNVVPGFQDFLESLNPYKSNVVYIQPFWQTAFLCSLPAYDFPLRSTCTGEESLGSLSRSVFELEMSGQSYSIYNAVYAVAHALHAMSSPTAKQRAMRTRDRVGRLAGQPWQLHFFLRNVHFNNSAGDEIFFNDNGDLEFGYDVNNLVTFPNWSFRRVRVGWIDPHGPDGKKFTLNGSAVVWNPKFNQTVPHATCVESCHPGYSRIVQQAEPVCCYQCARCPEGRISIHADAERCEKCYEDQYPSQGQDHCLLKSLSYLSYREPLGATLGCCAFLLSGLTLLVMWIFLHSRHTPLVKANNWKLTCVLLSSLFLGFLCPFLFIGLPGKISCLLRQTTFGSIFTMAVSCVLAKTVTVVLAFMATKPGSRARMWVGNRLGVSLVVLGSLIQTGICIAWLATSPPFPEFDRNSQMDQIIVQCNEGSDRMFYLVLGYMVLLAITSFIVAFFARRLPDSFNEAKLLTFSMLVFCSVWVSFVPTYLSTKGKYMVAVEIFSILSSNLGLLGCIFFPKCYIIILRPKLNTREQLVRKK</sequence>
<feature type="transmembrane region" description="Helical" evidence="11">
    <location>
        <begin position="483"/>
        <end position="507"/>
    </location>
</feature>
<keyword evidence="13" id="KW-1185">Reference proteome</keyword>
<gene>
    <name evidence="14" type="primary">LOC140701359</name>
</gene>